<dbReference type="Pfam" id="PF03120">
    <property type="entry name" value="OB_DNA_ligase"/>
    <property type="match status" value="1"/>
</dbReference>
<keyword evidence="4 14" id="KW-0436">Ligase</keyword>
<evidence type="ECO:0000256" key="9">
    <source>
        <dbReference type="ARBA" id="ARBA00022842"/>
    </source>
</evidence>
<comment type="similarity">
    <text evidence="13 14">Belongs to the NAD-dependent DNA ligase family. LigA subfamily.</text>
</comment>
<keyword evidence="14" id="KW-0464">Manganese</keyword>
<dbReference type="Gene3D" id="1.10.287.610">
    <property type="entry name" value="Helix hairpin bin"/>
    <property type="match status" value="1"/>
</dbReference>
<dbReference type="CDD" id="cd17748">
    <property type="entry name" value="BRCT_DNA_ligase_like"/>
    <property type="match status" value="1"/>
</dbReference>
<dbReference type="NCBIfam" id="NF005932">
    <property type="entry name" value="PRK07956.1"/>
    <property type="match status" value="1"/>
</dbReference>
<evidence type="ECO:0000256" key="7">
    <source>
        <dbReference type="ARBA" id="ARBA00022763"/>
    </source>
</evidence>
<dbReference type="InterPro" id="IPR010994">
    <property type="entry name" value="RuvA_2-like"/>
</dbReference>
<proteinExistence type="inferred from homology"/>
<name>A0A4R3KY17_9SPHI</name>
<dbReference type="FunFam" id="1.10.150.20:FF:000006">
    <property type="entry name" value="DNA ligase"/>
    <property type="match status" value="1"/>
</dbReference>
<evidence type="ECO:0000256" key="5">
    <source>
        <dbReference type="ARBA" id="ARBA00022705"/>
    </source>
</evidence>
<dbReference type="SMART" id="SM00278">
    <property type="entry name" value="HhH1"/>
    <property type="match status" value="3"/>
</dbReference>
<dbReference type="SUPFAM" id="SSF52113">
    <property type="entry name" value="BRCT domain"/>
    <property type="match status" value="1"/>
</dbReference>
<feature type="binding site" evidence="14">
    <location>
        <position position="425"/>
    </location>
    <ligand>
        <name>Zn(2+)</name>
        <dbReference type="ChEBI" id="CHEBI:29105"/>
    </ligand>
</feature>
<feature type="binding site" evidence="14">
    <location>
        <position position="137"/>
    </location>
    <ligand>
        <name>NAD(+)</name>
        <dbReference type="ChEBI" id="CHEBI:57540"/>
    </ligand>
</feature>
<feature type="binding site" evidence="14">
    <location>
        <position position="407"/>
    </location>
    <ligand>
        <name>Zn(2+)</name>
        <dbReference type="ChEBI" id="CHEBI:29105"/>
    </ligand>
</feature>
<dbReference type="Pfam" id="PF01653">
    <property type="entry name" value="DNA_ligase_aden"/>
    <property type="match status" value="1"/>
</dbReference>
<organism evidence="17 18">
    <name type="scientific">Anseongella ginsenosidimutans</name>
    <dbReference type="NCBI Taxonomy" id="496056"/>
    <lineage>
        <taxon>Bacteria</taxon>
        <taxon>Pseudomonadati</taxon>
        <taxon>Bacteroidota</taxon>
        <taxon>Sphingobacteriia</taxon>
        <taxon>Sphingobacteriales</taxon>
        <taxon>Sphingobacteriaceae</taxon>
        <taxon>Anseongella</taxon>
    </lineage>
</organism>
<dbReference type="Pfam" id="PF00533">
    <property type="entry name" value="BRCT"/>
    <property type="match status" value="1"/>
</dbReference>
<dbReference type="SMART" id="SM00532">
    <property type="entry name" value="LIGANc"/>
    <property type="match status" value="1"/>
</dbReference>
<feature type="binding site" evidence="14">
    <location>
        <position position="289"/>
    </location>
    <ligand>
        <name>NAD(+)</name>
        <dbReference type="ChEBI" id="CHEBI:57540"/>
    </ligand>
</feature>
<protein>
    <recommendedName>
        <fullName evidence="3 14">DNA ligase</fullName>
        <ecNumber evidence="2 14">6.5.1.2</ecNumber>
    </recommendedName>
    <alternativeName>
        <fullName evidence="14">Polydeoxyribonucleotide synthase [NAD(+)]</fullName>
    </alternativeName>
</protein>
<feature type="binding site" evidence="14">
    <location>
        <position position="313"/>
    </location>
    <ligand>
        <name>NAD(+)</name>
        <dbReference type="ChEBI" id="CHEBI:57540"/>
    </ligand>
</feature>
<dbReference type="GO" id="GO:0006260">
    <property type="term" value="P:DNA replication"/>
    <property type="evidence" value="ECO:0007669"/>
    <property type="project" value="UniProtKB-KW"/>
</dbReference>
<feature type="binding site" evidence="14">
    <location>
        <begin position="84"/>
        <end position="85"/>
    </location>
    <ligand>
        <name>NAD(+)</name>
        <dbReference type="ChEBI" id="CHEBI:57540"/>
    </ligand>
</feature>
<feature type="binding site" evidence="14">
    <location>
        <position position="410"/>
    </location>
    <ligand>
        <name>Zn(2+)</name>
        <dbReference type="ChEBI" id="CHEBI:29105"/>
    </ligand>
</feature>
<evidence type="ECO:0000256" key="1">
    <source>
        <dbReference type="ARBA" id="ARBA00004067"/>
    </source>
</evidence>
<feature type="binding site" evidence="14">
    <location>
        <position position="431"/>
    </location>
    <ligand>
        <name>Zn(2+)</name>
        <dbReference type="ChEBI" id="CHEBI:29105"/>
    </ligand>
</feature>
<dbReference type="InterPro" id="IPR041663">
    <property type="entry name" value="DisA/LigA_HHH"/>
</dbReference>
<dbReference type="Gene3D" id="3.40.50.10190">
    <property type="entry name" value="BRCT domain"/>
    <property type="match status" value="1"/>
</dbReference>
<keyword evidence="18" id="KW-1185">Reference proteome</keyword>
<evidence type="ECO:0000256" key="6">
    <source>
        <dbReference type="ARBA" id="ARBA00022723"/>
    </source>
</evidence>
<dbReference type="Gene3D" id="2.40.50.140">
    <property type="entry name" value="Nucleic acid-binding proteins"/>
    <property type="match status" value="1"/>
</dbReference>
<dbReference type="InterPro" id="IPR004149">
    <property type="entry name" value="Znf_DNAligase_C4"/>
</dbReference>
<reference evidence="17 18" key="1">
    <citation type="submission" date="2019-03" db="EMBL/GenBank/DDBJ databases">
        <title>Genomic Encyclopedia of Type Strains, Phase IV (KMG-IV): sequencing the most valuable type-strain genomes for metagenomic binning, comparative biology and taxonomic classification.</title>
        <authorList>
            <person name="Goeker M."/>
        </authorList>
    </citation>
    <scope>NUCLEOTIDE SEQUENCE [LARGE SCALE GENOMIC DNA]</scope>
    <source>
        <strain evidence="17 18">DSM 21100</strain>
    </source>
</reference>
<dbReference type="PROSITE" id="PS50172">
    <property type="entry name" value="BRCT"/>
    <property type="match status" value="1"/>
</dbReference>
<evidence type="ECO:0000256" key="12">
    <source>
        <dbReference type="ARBA" id="ARBA00034005"/>
    </source>
</evidence>
<feature type="binding site" evidence="14">
    <location>
        <position position="174"/>
    </location>
    <ligand>
        <name>NAD(+)</name>
        <dbReference type="ChEBI" id="CHEBI:57540"/>
    </ligand>
</feature>
<evidence type="ECO:0000256" key="2">
    <source>
        <dbReference type="ARBA" id="ARBA00012722"/>
    </source>
</evidence>
<keyword evidence="5 14" id="KW-0235">DNA replication</keyword>
<dbReference type="HAMAP" id="MF_01588">
    <property type="entry name" value="DNA_ligase_A"/>
    <property type="match status" value="1"/>
</dbReference>
<keyword evidence="7 14" id="KW-0227">DNA damage</keyword>
<dbReference type="Gene3D" id="1.10.150.20">
    <property type="entry name" value="5' to 3' exonuclease, C-terminal subdomain"/>
    <property type="match status" value="2"/>
</dbReference>
<keyword evidence="10 14" id="KW-0520">NAD</keyword>
<keyword evidence="8 14" id="KW-0862">Zinc</keyword>
<dbReference type="GO" id="GO:0003677">
    <property type="term" value="F:DNA binding"/>
    <property type="evidence" value="ECO:0007669"/>
    <property type="project" value="InterPro"/>
</dbReference>
<evidence type="ECO:0000256" key="8">
    <source>
        <dbReference type="ARBA" id="ARBA00022833"/>
    </source>
</evidence>
<dbReference type="InterPro" id="IPR033136">
    <property type="entry name" value="DNA_ligase_CS"/>
</dbReference>
<comment type="function">
    <text evidence="1 14">DNA ligase that catalyzes the formation of phosphodiester linkages between 5'-phosphoryl and 3'-hydroxyl groups in double-stranded DNA using NAD as a coenzyme and as the energy source for the reaction. It is essential for DNA replication and repair of damaged DNA.</text>
</comment>
<dbReference type="AlphaFoldDB" id="A0A4R3KY17"/>
<evidence type="ECO:0000256" key="3">
    <source>
        <dbReference type="ARBA" id="ARBA00013308"/>
    </source>
</evidence>
<feature type="binding site" evidence="14">
    <location>
        <begin position="35"/>
        <end position="39"/>
    </location>
    <ligand>
        <name>NAD(+)</name>
        <dbReference type="ChEBI" id="CHEBI:57540"/>
    </ligand>
</feature>
<evidence type="ECO:0000256" key="13">
    <source>
        <dbReference type="ARBA" id="ARBA00060881"/>
    </source>
</evidence>
<dbReference type="InterPro" id="IPR001679">
    <property type="entry name" value="DNA_ligase"/>
</dbReference>
<keyword evidence="11 14" id="KW-0234">DNA repair</keyword>
<evidence type="ECO:0000256" key="14">
    <source>
        <dbReference type="HAMAP-Rule" id="MF_01588"/>
    </source>
</evidence>
<dbReference type="PANTHER" id="PTHR23389:SF9">
    <property type="entry name" value="DNA LIGASE"/>
    <property type="match status" value="1"/>
</dbReference>
<dbReference type="SUPFAM" id="SSF56091">
    <property type="entry name" value="DNA ligase/mRNA capping enzyme, catalytic domain"/>
    <property type="match status" value="1"/>
</dbReference>
<comment type="catalytic activity">
    <reaction evidence="12 14 15">
        <text>NAD(+) + (deoxyribonucleotide)n-3'-hydroxyl + 5'-phospho-(deoxyribonucleotide)m = (deoxyribonucleotide)n+m + AMP + beta-nicotinamide D-nucleotide.</text>
        <dbReference type="EC" id="6.5.1.2"/>
    </reaction>
</comment>
<dbReference type="CDD" id="cd00114">
    <property type="entry name" value="LIGANc"/>
    <property type="match status" value="1"/>
</dbReference>
<evidence type="ECO:0000259" key="16">
    <source>
        <dbReference type="PROSITE" id="PS50172"/>
    </source>
</evidence>
<dbReference type="PIRSF" id="PIRSF001604">
    <property type="entry name" value="LigA"/>
    <property type="match status" value="1"/>
</dbReference>
<dbReference type="Pfam" id="PF03119">
    <property type="entry name" value="DNA_ligase_ZBD"/>
    <property type="match status" value="1"/>
</dbReference>
<dbReference type="PROSITE" id="PS01056">
    <property type="entry name" value="DNA_LIGASE_N2"/>
    <property type="match status" value="1"/>
</dbReference>
<comment type="caution">
    <text evidence="17">The sequence shown here is derived from an EMBL/GenBank/DDBJ whole genome shotgun (WGS) entry which is preliminary data.</text>
</comment>
<dbReference type="FunFam" id="3.30.470.30:FF:000001">
    <property type="entry name" value="DNA ligase"/>
    <property type="match status" value="1"/>
</dbReference>
<dbReference type="InterPro" id="IPR001357">
    <property type="entry name" value="BRCT_dom"/>
</dbReference>
<accession>A0A4R3KY17</accession>
<dbReference type="Proteomes" id="UP000295807">
    <property type="component" value="Unassembled WGS sequence"/>
</dbReference>
<dbReference type="PANTHER" id="PTHR23389">
    <property type="entry name" value="CHROMOSOME TRANSMISSION FIDELITY FACTOR 18"/>
    <property type="match status" value="1"/>
</dbReference>
<dbReference type="InterPro" id="IPR036420">
    <property type="entry name" value="BRCT_dom_sf"/>
</dbReference>
<comment type="cofactor">
    <cofactor evidence="14">
        <name>Mg(2+)</name>
        <dbReference type="ChEBI" id="CHEBI:18420"/>
    </cofactor>
    <cofactor evidence="14">
        <name>Mn(2+)</name>
        <dbReference type="ChEBI" id="CHEBI:29035"/>
    </cofactor>
</comment>
<dbReference type="SUPFAM" id="SSF50249">
    <property type="entry name" value="Nucleic acid-binding proteins"/>
    <property type="match status" value="1"/>
</dbReference>
<keyword evidence="6 14" id="KW-0479">Metal-binding</keyword>
<dbReference type="InterPro" id="IPR018239">
    <property type="entry name" value="DNA_ligase_AS"/>
</dbReference>
<dbReference type="NCBIfam" id="TIGR00575">
    <property type="entry name" value="dnlj"/>
    <property type="match status" value="1"/>
</dbReference>
<dbReference type="FunFam" id="2.40.50.140:FF:000012">
    <property type="entry name" value="DNA ligase"/>
    <property type="match status" value="1"/>
</dbReference>
<evidence type="ECO:0000313" key="17">
    <source>
        <dbReference type="EMBL" id="TCS90388.1"/>
    </source>
</evidence>
<dbReference type="InterPro" id="IPR003583">
    <property type="entry name" value="Hlx-hairpin-Hlx_DNA-bd_motif"/>
</dbReference>
<evidence type="ECO:0000313" key="18">
    <source>
        <dbReference type="Proteomes" id="UP000295807"/>
    </source>
</evidence>
<feature type="binding site" evidence="14">
    <location>
        <position position="114"/>
    </location>
    <ligand>
        <name>NAD(+)</name>
        <dbReference type="ChEBI" id="CHEBI:57540"/>
    </ligand>
</feature>
<dbReference type="SUPFAM" id="SSF47781">
    <property type="entry name" value="RuvA domain 2-like"/>
    <property type="match status" value="1"/>
</dbReference>
<dbReference type="GO" id="GO:0006281">
    <property type="term" value="P:DNA repair"/>
    <property type="evidence" value="ECO:0007669"/>
    <property type="project" value="UniProtKB-KW"/>
</dbReference>
<dbReference type="Gene3D" id="3.30.470.30">
    <property type="entry name" value="DNA ligase/mRNA capping enzyme"/>
    <property type="match status" value="1"/>
</dbReference>
<dbReference type="InterPro" id="IPR013840">
    <property type="entry name" value="DNAligase_N"/>
</dbReference>
<evidence type="ECO:0000256" key="15">
    <source>
        <dbReference type="RuleBase" id="RU000618"/>
    </source>
</evidence>
<dbReference type="GO" id="GO:0003911">
    <property type="term" value="F:DNA ligase (NAD+) activity"/>
    <property type="evidence" value="ECO:0007669"/>
    <property type="project" value="UniProtKB-UniRule"/>
</dbReference>
<dbReference type="EC" id="6.5.1.2" evidence="2 14"/>
<dbReference type="GO" id="GO:0005829">
    <property type="term" value="C:cytosol"/>
    <property type="evidence" value="ECO:0007669"/>
    <property type="project" value="TreeGrafter"/>
</dbReference>
<evidence type="ECO:0000256" key="10">
    <source>
        <dbReference type="ARBA" id="ARBA00023027"/>
    </source>
</evidence>
<dbReference type="Gene3D" id="6.20.10.30">
    <property type="match status" value="1"/>
</dbReference>
<dbReference type="FunFam" id="1.10.150.20:FF:000007">
    <property type="entry name" value="DNA ligase"/>
    <property type="match status" value="1"/>
</dbReference>
<keyword evidence="9 14" id="KW-0460">Magnesium</keyword>
<dbReference type="GO" id="GO:0046872">
    <property type="term" value="F:metal ion binding"/>
    <property type="evidence" value="ECO:0007669"/>
    <property type="project" value="UniProtKB-KW"/>
</dbReference>
<feature type="active site" description="N6-AMP-lysine intermediate" evidence="14">
    <location>
        <position position="116"/>
    </location>
</feature>
<dbReference type="Pfam" id="PF12826">
    <property type="entry name" value="HHH_2"/>
    <property type="match status" value="1"/>
</dbReference>
<sequence>MMTPPEAQKEIQRLSRELKQHNYNYYALAQPTISDQEFDKMLEELAALEKEFPQFARPDSPTRKVGGEITKTFRTVRHRYPMLSLGNTYSEQDLLDFDKRIKKLIGENFQYVCELKFDGVAIGLTYREGKLVQAVTRGDGAKGDDVTTNIKTIKNIPNYIYGSDIPPEFEVRGEIFMHRKAFARLNAERVEQGEMTFANPRNFAAGTIKMQDSGEVARRPLDCFLYSLLGENLPYKTHFESLEKLTEWGFHVSEHIRRCNTIREVLDFIHAYEKERFEFSFDIDGIVIKVNSYAQQEELGFTAKSPRWAIAYKYKAEEVETLLESISYQVGRTGAVTPVANLQPVQLGGTTVKRASLHNANEMERLDLRPGDMVLVEKGGEIIPKVIRVNFEKRPQGLATASFPAVCPECETELVRNEGEAVHYCPNDTGCPPQIVGRMQHFIGRRAMDIQGIGSETIELLYQKGLLKNIADLYELKTKEEILLSFDRFGERSVNNLLEGIEKSKEMPFERVLFGLGIRYVGETVARKLAAHFKDIDRLAAAGFDELISVNEIGDRIAESILDFFNDPEHLSLLERLRAQGLQFKTEEKEIQLQSNRLEGKTFLISGVFEGYSREELKSMIELNGGKIASGVSAKLHYLVAGENMGPSKREKAEKLNVPIISEKELLSMLA</sequence>
<dbReference type="PROSITE" id="PS01055">
    <property type="entry name" value="DNA_LIGASE_N1"/>
    <property type="match status" value="1"/>
</dbReference>
<dbReference type="InterPro" id="IPR012340">
    <property type="entry name" value="NA-bd_OB-fold"/>
</dbReference>
<dbReference type="SMART" id="SM00292">
    <property type="entry name" value="BRCT"/>
    <property type="match status" value="1"/>
</dbReference>
<gene>
    <name evidence="14" type="primary">ligA</name>
    <name evidence="17" type="ORF">EDD80_101588</name>
</gene>
<feature type="domain" description="BRCT" evidence="16">
    <location>
        <begin position="593"/>
        <end position="671"/>
    </location>
</feature>
<dbReference type="InterPro" id="IPR013839">
    <property type="entry name" value="DNAligase_adenylation"/>
</dbReference>
<dbReference type="InterPro" id="IPR004150">
    <property type="entry name" value="NAD_DNA_ligase_OB"/>
</dbReference>
<evidence type="ECO:0000256" key="4">
    <source>
        <dbReference type="ARBA" id="ARBA00022598"/>
    </source>
</evidence>
<dbReference type="EMBL" id="SMAD01000001">
    <property type="protein sequence ID" value="TCS90388.1"/>
    <property type="molecule type" value="Genomic_DNA"/>
</dbReference>
<evidence type="ECO:0000256" key="11">
    <source>
        <dbReference type="ARBA" id="ARBA00023204"/>
    </source>
</evidence>